<evidence type="ECO:0000313" key="7">
    <source>
        <dbReference type="Proteomes" id="UP000076532"/>
    </source>
</evidence>
<sequence>MSSRSTKQQRDQNQHDANTLEIVKAQISNLGCTQVPKNQASKKLYVKISSVGDQVPFTTSTVTGDSAVAWADTYTFEAPISSSLEFQVCQHRNFHKDKIIGTFKRTVQSLFQETSSDIRCELWKAGAGGASEKLPTAITFSLANLAQNADVGRLGEEDALSQARGGLDLMTSASGVGAVTQAGDIAAQAVDVAESLGSIWESVLNKLEIFTEITKVIAEVHPYAQTACAVLSAVPKALIAQRDRDEVLAGVAGCGKSAIAHTIAQHYYGTKRLGSSFCFSQADQAARGPGNVLSTIAKDIANLDPQWKLSLYNAVQNDDSLRKTTAPARQMKDLIQEPAKNAPIAGPIVIVIDALDESGDPDGRESLLQVLSKSASELPGNFRILITARQEEDIIEAFVGKPCVQLRYVDAADQVGAKVDADIAMFIEHKLAKIANVLNDRWPNGEWIILLVNASGHLFQWAATACRAILIGLRGYRPAERLENIVKDGRGLDNLYIEILSHTFDVNDERVMARFKLVLGGILVAREPLSMQAHAALQHIGEDEEYVQMVVQPIGSLLHGTAQSDTPILALHASFFDFLKDEGRSKAFFVDPMHLEHRFVLECLGVMKDELRFNICDLPTSYVRNADVPDIQDRVEQLISPHLLYACRFLGAHLEVTPCETRVREELQVFLHERLLFWLEVLSLTKQMSSATRTLASIAKWDEKFDSDLTAFARDAIKFVDVFVPPISQSAPHIYLSALPFAPSESLVSQTYLPRYPFTMHLKKGKLDQWPAELKKFEGHSRPIHCIAYSPDSTHIVSGSEDTTVRVWDAETGMVTVGPLIGHTAAVRCVAYSPDGKCVASGSDDKMIRVWDTETGEMVGSPFKGHNEAIFCIAYSPDGKHMASGSQDKMIQVWDAETGEAVGSPLEGHTDSVFSIAYSPDGKCIASGSGDGTIRVWDAVTGKAVGSPFKGHGDSVWSVAYSPDGKFIASGSGDCTVRVWDAATGKAVGLPLEGHRTKVYSVAYIPGGRHIVSGSRDSTIRVWDVKTGHAVGGPYKGHGSYIRSVACSPDGARIASSSDDCTIRVWDAEIIDREAVEVSLQKPLSDFYSVAYSRDGASIVSGDVNGVIRVWDAVTGKAVGAPFEGHREVVRSIAYSPDGTCIASGSSDKTIRRWDVETGKEVGLPLEGHHDGITSVAYSLDGKCIVSGSQDKTIRIWDAVTGEEMLLIEDCKDEVYSVAYSPDGKCVVSGCRDGVIQVWNAATGEAVGPPIEENTGSVFAIAYSPDGTRIASGSFDSTVRVWDAKTGKAIGSPFKGHSGPVRSVAYSPDGKHIASGSSDSSVRVWDAETGEAVGSPFKVHIGLVTSVAYSPDGTHIVSGSADNTIRIWEVNSVTCTSESATGFTHDSILDNGWITTPSSQLLLWVPSWFRSGLVWPNNTAVVAANLTELDLANFVYIPRVNPQPIAPDPLDPLGLAYALPAELDVILRRLEKNDTTRRALEELKAYVEAGAAERIDHAVRAMLPVWQKKLLLMFSALGLRSRTTPTSTSPLSPPRRLFRILKRARGTCFRFYVVHFLIQRDYGSDKPHARASGAQKDGSAAEEGEGETNRNARPRIGVLGRSWGSWMYRRPLLSPSSLTLNLKKTTRRTLLSSPALWTALNPEPGPEALLFSTPNNPEIKKEKNAILSTLSRVALRPRIESDVGVWHTLRNPLLVSLRTYPAQTQDREGDVDDDQDDGEHDDDQDQDHDREDPKMRPPAQSEEAQETTIRQPTARSEWTAKHVETRVRGGEPASPAHRRGSKLIIVKIDSASGSNAADAVELLRKDHGFASLDVVIANAGIRAPGPPPHSNNVSISISIASPPSPPSIAASQSNGTLPGTNSANRLSTYANTFVPTPPRSSKIPIRAADGSEVDVKAISSKRASPGPPPSKLYAWRARRRGRSGWLRRRRRPTKSEKADADEAERIRKDEEEQVRKAEEEKERIRGEAEEAERGLTLIIVFTVPDLSPPAPEPEQPDDSLEQDQKEDPLIALLLPPPLWSALNPEPGPEALGFSRPPVRRAAWAVVATLVRCWKTPEFKKEKDAILPTLNRVALRPPD</sequence>
<dbReference type="InterPro" id="IPR015943">
    <property type="entry name" value="WD40/YVTN_repeat-like_dom_sf"/>
</dbReference>
<dbReference type="STRING" id="436010.A0A167V4Y0"/>
<dbReference type="SUPFAM" id="SSF50978">
    <property type="entry name" value="WD40 repeat-like"/>
    <property type="match status" value="1"/>
</dbReference>
<feature type="compositionally biased region" description="Basic and acidic residues" evidence="4">
    <location>
        <begin position="1933"/>
        <end position="1968"/>
    </location>
</feature>
<dbReference type="InterPro" id="IPR000008">
    <property type="entry name" value="C2_dom"/>
</dbReference>
<dbReference type="CDD" id="cd00200">
    <property type="entry name" value="WD40"/>
    <property type="match status" value="2"/>
</dbReference>
<feature type="repeat" description="WD" evidence="3">
    <location>
        <begin position="1294"/>
        <end position="1335"/>
    </location>
</feature>
<dbReference type="SUPFAM" id="SSF50998">
    <property type="entry name" value="Quinoprotein alcohol dehydrogenase-like"/>
    <property type="match status" value="1"/>
</dbReference>
<evidence type="ECO:0000256" key="3">
    <source>
        <dbReference type="PROSITE-ProRule" id="PRU00221"/>
    </source>
</evidence>
<name>A0A167V4Y0_9AGAM</name>
<dbReference type="Pfam" id="PF24883">
    <property type="entry name" value="NPHP3_N"/>
    <property type="match status" value="1"/>
</dbReference>
<dbReference type="SUPFAM" id="SSF52540">
    <property type="entry name" value="P-loop containing nucleoside triphosphate hydrolases"/>
    <property type="match status" value="1"/>
</dbReference>
<evidence type="ECO:0000313" key="6">
    <source>
        <dbReference type="EMBL" id="KZP04636.1"/>
    </source>
</evidence>
<dbReference type="InterPro" id="IPR035892">
    <property type="entry name" value="C2_domain_sf"/>
</dbReference>
<feature type="compositionally biased region" description="Polar residues" evidence="4">
    <location>
        <begin position="1855"/>
        <end position="1864"/>
    </location>
</feature>
<gene>
    <name evidence="6" type="ORF">FIBSPDRAFT_967959</name>
</gene>
<dbReference type="CDD" id="cd00030">
    <property type="entry name" value="C2"/>
    <property type="match status" value="1"/>
</dbReference>
<dbReference type="SMART" id="SM00320">
    <property type="entry name" value="WD40"/>
    <property type="match status" value="14"/>
</dbReference>
<dbReference type="Pfam" id="PF23414">
    <property type="entry name" value="Beta-prop_EML_2"/>
    <property type="match status" value="1"/>
</dbReference>
<keyword evidence="7" id="KW-1185">Reference proteome</keyword>
<protein>
    <recommendedName>
        <fullName evidence="5">C2 domain-containing protein</fullName>
    </recommendedName>
</protein>
<feature type="repeat" description="WD" evidence="3">
    <location>
        <begin position="1337"/>
        <end position="1378"/>
    </location>
</feature>
<dbReference type="InterPro" id="IPR036322">
    <property type="entry name" value="WD40_repeat_dom_sf"/>
</dbReference>
<evidence type="ECO:0000256" key="2">
    <source>
        <dbReference type="ARBA" id="ARBA00022737"/>
    </source>
</evidence>
<feature type="repeat" description="WD" evidence="3">
    <location>
        <begin position="1166"/>
        <end position="1207"/>
    </location>
</feature>
<feature type="repeat" description="WD" evidence="3">
    <location>
        <begin position="906"/>
        <end position="947"/>
    </location>
</feature>
<dbReference type="PROSITE" id="PS50004">
    <property type="entry name" value="C2"/>
    <property type="match status" value="1"/>
</dbReference>
<feature type="repeat" description="WD" evidence="3">
    <location>
        <begin position="1080"/>
        <end position="1121"/>
    </location>
</feature>
<dbReference type="Gene3D" id="2.60.40.150">
    <property type="entry name" value="C2 domain"/>
    <property type="match status" value="1"/>
</dbReference>
<evidence type="ECO:0000256" key="1">
    <source>
        <dbReference type="ARBA" id="ARBA00022574"/>
    </source>
</evidence>
<dbReference type="InterPro" id="IPR055442">
    <property type="entry name" value="Beta-prop_EML-like_2nd"/>
</dbReference>
<dbReference type="SUPFAM" id="SSF49562">
    <property type="entry name" value="C2 domain (Calcium/lipid-binding domain, CaLB)"/>
    <property type="match status" value="1"/>
</dbReference>
<keyword evidence="1 3" id="KW-0853">WD repeat</keyword>
<feature type="repeat" description="WD" evidence="3">
    <location>
        <begin position="1123"/>
        <end position="1164"/>
    </location>
</feature>
<dbReference type="Proteomes" id="UP000076532">
    <property type="component" value="Unassembled WGS sequence"/>
</dbReference>
<evidence type="ECO:0000259" key="5">
    <source>
        <dbReference type="PROSITE" id="PS50004"/>
    </source>
</evidence>
<dbReference type="InterPro" id="IPR020472">
    <property type="entry name" value="WD40_PAC1"/>
</dbReference>
<dbReference type="InterPro" id="IPR050349">
    <property type="entry name" value="WD_LIS1/nudF_dynein_reg"/>
</dbReference>
<dbReference type="PROSITE" id="PS50294">
    <property type="entry name" value="WD_REPEATS_REGION"/>
    <property type="match status" value="13"/>
</dbReference>
<accession>A0A167V4Y0</accession>
<feature type="repeat" description="WD" evidence="3">
    <location>
        <begin position="1208"/>
        <end position="1249"/>
    </location>
</feature>
<dbReference type="Gene3D" id="2.130.10.10">
    <property type="entry name" value="YVTN repeat-like/Quinoprotein amine dehydrogenase"/>
    <property type="match status" value="6"/>
</dbReference>
<feature type="region of interest" description="Disordered" evidence="4">
    <location>
        <begin position="1700"/>
        <end position="1778"/>
    </location>
</feature>
<feature type="region of interest" description="Disordered" evidence="4">
    <location>
        <begin position="1843"/>
        <end position="1864"/>
    </location>
</feature>
<feature type="compositionally biased region" description="Low complexity" evidence="4">
    <location>
        <begin position="1843"/>
        <end position="1854"/>
    </location>
</feature>
<dbReference type="InterPro" id="IPR001680">
    <property type="entry name" value="WD40_rpt"/>
</dbReference>
<dbReference type="EMBL" id="KV417903">
    <property type="protein sequence ID" value="KZP04636.1"/>
    <property type="molecule type" value="Genomic_DNA"/>
</dbReference>
<feature type="repeat" description="WD" evidence="3">
    <location>
        <begin position="777"/>
        <end position="818"/>
    </location>
</feature>
<dbReference type="Gene3D" id="3.40.50.300">
    <property type="entry name" value="P-loop containing nucleotide triphosphate hydrolases"/>
    <property type="match status" value="1"/>
</dbReference>
<evidence type="ECO:0000256" key="4">
    <source>
        <dbReference type="SAM" id="MobiDB-lite"/>
    </source>
</evidence>
<dbReference type="OrthoDB" id="538223at2759"/>
<feature type="repeat" description="WD" evidence="3">
    <location>
        <begin position="863"/>
        <end position="904"/>
    </location>
</feature>
<feature type="region of interest" description="Disordered" evidence="4">
    <location>
        <begin position="1984"/>
        <end position="2007"/>
    </location>
</feature>
<reference evidence="6 7" key="1">
    <citation type="journal article" date="2016" name="Mol. Biol. Evol.">
        <title>Comparative Genomics of Early-Diverging Mushroom-Forming Fungi Provides Insights into the Origins of Lignocellulose Decay Capabilities.</title>
        <authorList>
            <person name="Nagy L.G."/>
            <person name="Riley R."/>
            <person name="Tritt A."/>
            <person name="Adam C."/>
            <person name="Daum C."/>
            <person name="Floudas D."/>
            <person name="Sun H."/>
            <person name="Yadav J.S."/>
            <person name="Pangilinan J."/>
            <person name="Larsson K.H."/>
            <person name="Matsuura K."/>
            <person name="Barry K."/>
            <person name="Labutti K."/>
            <person name="Kuo R."/>
            <person name="Ohm R.A."/>
            <person name="Bhattacharya S.S."/>
            <person name="Shirouzu T."/>
            <person name="Yoshinaga Y."/>
            <person name="Martin F.M."/>
            <person name="Grigoriev I.V."/>
            <person name="Hibbett D.S."/>
        </authorList>
    </citation>
    <scope>NUCLEOTIDE SEQUENCE [LARGE SCALE GENOMIC DNA]</scope>
    <source>
        <strain evidence="6 7">CBS 109695</strain>
    </source>
</reference>
<dbReference type="InterPro" id="IPR019775">
    <property type="entry name" value="WD40_repeat_CS"/>
</dbReference>
<dbReference type="PROSITE" id="PS50082">
    <property type="entry name" value="WD_REPEATS_2"/>
    <property type="match status" value="14"/>
</dbReference>
<feature type="repeat" description="WD" evidence="3">
    <location>
        <begin position="1035"/>
        <end position="1067"/>
    </location>
</feature>
<dbReference type="PRINTS" id="PR00320">
    <property type="entry name" value="GPROTEINBRPT"/>
</dbReference>
<feature type="region of interest" description="Disordered" evidence="4">
    <location>
        <begin position="1923"/>
        <end position="1968"/>
    </location>
</feature>
<proteinExistence type="predicted"/>
<feature type="compositionally biased region" description="Polar residues" evidence="4">
    <location>
        <begin position="1746"/>
        <end position="1756"/>
    </location>
</feature>
<feature type="compositionally biased region" description="Acidic residues" evidence="4">
    <location>
        <begin position="1709"/>
        <end position="1726"/>
    </location>
</feature>
<feature type="region of interest" description="Disordered" evidence="4">
    <location>
        <begin position="1564"/>
        <end position="1593"/>
    </location>
</feature>
<dbReference type="Pfam" id="PF00400">
    <property type="entry name" value="WD40"/>
    <property type="match status" value="10"/>
</dbReference>
<dbReference type="Pfam" id="PF00168">
    <property type="entry name" value="C2"/>
    <property type="match status" value="1"/>
</dbReference>
<dbReference type="PROSITE" id="PS00678">
    <property type="entry name" value="WD_REPEATS_1"/>
    <property type="match status" value="9"/>
</dbReference>
<feature type="compositionally biased region" description="Basic residues" evidence="4">
    <location>
        <begin position="1923"/>
        <end position="1932"/>
    </location>
</feature>
<feature type="repeat" description="WD" evidence="3">
    <location>
        <begin position="1251"/>
        <end position="1292"/>
    </location>
</feature>
<feature type="domain" description="C2" evidence="5">
    <location>
        <begin position="1"/>
        <end position="124"/>
    </location>
</feature>
<feature type="repeat" description="WD" evidence="3">
    <location>
        <begin position="820"/>
        <end position="861"/>
    </location>
</feature>
<feature type="compositionally biased region" description="Basic and acidic residues" evidence="4">
    <location>
        <begin position="1758"/>
        <end position="1769"/>
    </location>
</feature>
<feature type="repeat" description="WD" evidence="3">
    <location>
        <begin position="992"/>
        <end position="1033"/>
    </location>
</feature>
<keyword evidence="2" id="KW-0677">Repeat</keyword>
<dbReference type="PANTHER" id="PTHR44129">
    <property type="entry name" value="WD REPEAT-CONTAINING PROTEIN POP1"/>
    <property type="match status" value="1"/>
</dbReference>
<organism evidence="6 7">
    <name type="scientific">Athelia psychrophila</name>
    <dbReference type="NCBI Taxonomy" id="1759441"/>
    <lineage>
        <taxon>Eukaryota</taxon>
        <taxon>Fungi</taxon>
        <taxon>Dikarya</taxon>
        <taxon>Basidiomycota</taxon>
        <taxon>Agaricomycotina</taxon>
        <taxon>Agaricomycetes</taxon>
        <taxon>Agaricomycetidae</taxon>
        <taxon>Atheliales</taxon>
        <taxon>Atheliaceae</taxon>
        <taxon>Athelia</taxon>
    </lineage>
</organism>
<dbReference type="InterPro" id="IPR056884">
    <property type="entry name" value="NPHP3-like_N"/>
</dbReference>
<feature type="repeat" description="WD" evidence="3">
    <location>
        <begin position="949"/>
        <end position="990"/>
    </location>
</feature>
<dbReference type="InterPro" id="IPR011047">
    <property type="entry name" value="Quinoprotein_ADH-like_sf"/>
</dbReference>
<dbReference type="InterPro" id="IPR027417">
    <property type="entry name" value="P-loop_NTPase"/>
</dbReference>